<dbReference type="Proteomes" id="UP001313282">
    <property type="component" value="Unassembled WGS sequence"/>
</dbReference>
<feature type="compositionally biased region" description="Basic and acidic residues" evidence="1">
    <location>
        <begin position="37"/>
        <end position="55"/>
    </location>
</feature>
<dbReference type="InterPro" id="IPR036629">
    <property type="entry name" value="YjbJ_sf"/>
</dbReference>
<protein>
    <recommendedName>
        <fullName evidence="4">CsbD-like domain-containing protein</fullName>
    </recommendedName>
</protein>
<accession>A0AAN8RC74</accession>
<evidence type="ECO:0000256" key="1">
    <source>
        <dbReference type="SAM" id="MobiDB-lite"/>
    </source>
</evidence>
<feature type="compositionally biased region" description="Basic and acidic residues" evidence="1">
    <location>
        <begin position="147"/>
        <end position="180"/>
    </location>
</feature>
<dbReference type="AlphaFoldDB" id="A0AAN8RC74"/>
<dbReference type="PANTHER" id="PTHR40460:SF1">
    <property type="entry name" value="CSBD-LIKE DOMAIN-CONTAINING PROTEIN"/>
    <property type="match status" value="1"/>
</dbReference>
<reference evidence="2 3" key="1">
    <citation type="submission" date="2019-10" db="EMBL/GenBank/DDBJ databases">
        <authorList>
            <person name="Palmer J.M."/>
        </authorList>
    </citation>
    <scope>NUCLEOTIDE SEQUENCE [LARGE SCALE GENOMIC DNA]</scope>
    <source>
        <strain evidence="2 3">TWF718</strain>
    </source>
</reference>
<evidence type="ECO:0000313" key="2">
    <source>
        <dbReference type="EMBL" id="KAK6339547.1"/>
    </source>
</evidence>
<evidence type="ECO:0000313" key="3">
    <source>
        <dbReference type="Proteomes" id="UP001313282"/>
    </source>
</evidence>
<proteinExistence type="predicted"/>
<feature type="region of interest" description="Disordered" evidence="1">
    <location>
        <begin position="28"/>
        <end position="90"/>
    </location>
</feature>
<sequence length="180" mass="18936">MPENSNNAQASSTLSSAFQEVAGAVQRGIGQLTGNTKDIHDGTTRKIDAEKENEISHASAKLGPITTTAEGGVHVDSEDHQQGSWNQTIGSGKQFVGGLIGNESLKAQGRAQYDEGVQQEASGQASDLVGGYADRIGGAIGGMLTNDKGEQERYKKQHDGGKAAIRSVEKDLQKKVDAKE</sequence>
<keyword evidence="3" id="KW-1185">Reference proteome</keyword>
<name>A0AAN8RC74_9PEZI</name>
<dbReference type="EMBL" id="JAVHNR010000006">
    <property type="protein sequence ID" value="KAK6339547.1"/>
    <property type="molecule type" value="Genomic_DNA"/>
</dbReference>
<dbReference type="PANTHER" id="PTHR40460">
    <property type="entry name" value="CHROMOSOME 1, WHOLE GENOME SHOTGUN SEQUENCE"/>
    <property type="match status" value="1"/>
</dbReference>
<gene>
    <name evidence="2" type="ORF">TWF718_008950</name>
</gene>
<organism evidence="2 3">
    <name type="scientific">Orbilia javanica</name>
    <dbReference type="NCBI Taxonomy" id="47235"/>
    <lineage>
        <taxon>Eukaryota</taxon>
        <taxon>Fungi</taxon>
        <taxon>Dikarya</taxon>
        <taxon>Ascomycota</taxon>
        <taxon>Pezizomycotina</taxon>
        <taxon>Orbiliomycetes</taxon>
        <taxon>Orbiliales</taxon>
        <taxon>Orbiliaceae</taxon>
        <taxon>Orbilia</taxon>
    </lineage>
</organism>
<comment type="caution">
    <text evidence="2">The sequence shown here is derived from an EMBL/GenBank/DDBJ whole genome shotgun (WGS) entry which is preliminary data.</text>
</comment>
<feature type="region of interest" description="Disordered" evidence="1">
    <location>
        <begin position="140"/>
        <end position="180"/>
    </location>
</feature>
<evidence type="ECO:0008006" key="4">
    <source>
        <dbReference type="Google" id="ProtNLM"/>
    </source>
</evidence>
<dbReference type="SUPFAM" id="SSF69047">
    <property type="entry name" value="Hypothetical protein YjbJ"/>
    <property type="match status" value="1"/>
</dbReference>